<feature type="domain" description="Glycosyl transferase family 1" evidence="3">
    <location>
        <begin position="303"/>
        <end position="437"/>
    </location>
</feature>
<dbReference type="STRING" id="157463.GCA_001047075_01022"/>
<sequence length="492" mass="56084">MGEIEMNFFLNQGMGHGNSGVEHAQFYRAQCFDENQQDYKLVFVNYLPELHLHMQEWQLAEKNVIGLYDFLLANDPGLYLDQGISTDQIHKMTTNTLIDQTQTHRFAVGQTTGDYQYRLLKNKVYNEQKKLFIVDDAQVELTNGSHRVTWSYRPGPGEKIMQDIYVENFLGQNYYFQTYEELIEFFIDQLDQHFGQNIYYIDRGTFFDETLVKLKERGGQQKVVGMVHANHFVERHGQQILFNNFYQYMLDHLDDYDAVVVATHAQKEGLAKDLAGYTKPENLDKIVAIPVGGVEKFGPVKEHEGKTMNIVTASRLHPEKHLDQIIDAVALLAEQKHSIRLTIYGAGAEKDPLKEQIKKLGMKKHIHLAGLSQNVAADIASDDVFVSASYSEGFGLTYLEALSRGLPVASYANDFGAKELIHSGENGWLADFGRDDASRQQNVENLAQAILDCFNNYEELSAGALATAKKYQIETIRQDWLNLERKLTCKLD</sequence>
<reference evidence="4 5" key="1">
    <citation type="journal article" date="2015" name="BMC Genomics">
        <title>Comparative genomics of Fructobacillus spp. and Leuconostoc spp. reveals niche-specific evolution of Fructobacillus spp.</title>
        <authorList>
            <person name="Endo A."/>
            <person name="Tanizawa Y."/>
            <person name="Tanaka N."/>
            <person name="Maeno S."/>
            <person name="Kumar H."/>
            <person name="Shiwa Y."/>
            <person name="Okada S."/>
            <person name="Yoshikawa H."/>
            <person name="Dicks L."/>
            <person name="Nakagawa J."/>
            <person name="Arita M."/>
        </authorList>
    </citation>
    <scope>NUCLEOTIDE SEQUENCE [LARGE SCALE GENOMIC DNA]</scope>
    <source>
        <strain evidence="4 5">JCM 12225</strain>
    </source>
</reference>
<keyword evidence="1" id="KW-0328">Glycosyltransferase</keyword>
<proteinExistence type="predicted"/>
<protein>
    <submittedName>
        <fullName evidence="4">Glycosyltransferase Gtf1</fullName>
    </submittedName>
</protein>
<evidence type="ECO:0000256" key="1">
    <source>
        <dbReference type="ARBA" id="ARBA00022676"/>
    </source>
</evidence>
<dbReference type="AlphaFoldDB" id="A0A0K8MJR3"/>
<dbReference type="Proteomes" id="UP000253891">
    <property type="component" value="Unassembled WGS sequence"/>
</dbReference>
<dbReference type="PANTHER" id="PTHR12526:SF629">
    <property type="entry name" value="TEICHURONIC ACID BIOSYNTHESIS GLYCOSYLTRANSFERASE TUAH-RELATED"/>
    <property type="match status" value="1"/>
</dbReference>
<evidence type="ECO:0000256" key="2">
    <source>
        <dbReference type="ARBA" id="ARBA00022679"/>
    </source>
</evidence>
<keyword evidence="5" id="KW-1185">Reference proteome</keyword>
<dbReference type="Pfam" id="PF00534">
    <property type="entry name" value="Glycos_transf_1"/>
    <property type="match status" value="1"/>
</dbReference>
<dbReference type="InterPro" id="IPR001296">
    <property type="entry name" value="Glyco_trans_1"/>
</dbReference>
<evidence type="ECO:0000313" key="5">
    <source>
        <dbReference type="Proteomes" id="UP000253891"/>
    </source>
</evidence>
<name>A0A0K8MJR3_9LACO</name>
<dbReference type="GO" id="GO:0016757">
    <property type="term" value="F:glycosyltransferase activity"/>
    <property type="evidence" value="ECO:0007669"/>
    <property type="project" value="UniProtKB-KW"/>
</dbReference>
<dbReference type="Gene3D" id="3.40.50.2000">
    <property type="entry name" value="Glycogen Phosphorylase B"/>
    <property type="match status" value="3"/>
</dbReference>
<evidence type="ECO:0000313" key="4">
    <source>
        <dbReference type="EMBL" id="GAP00110.1"/>
    </source>
</evidence>
<dbReference type="PANTHER" id="PTHR12526">
    <property type="entry name" value="GLYCOSYLTRANSFERASE"/>
    <property type="match status" value="1"/>
</dbReference>
<dbReference type="SUPFAM" id="SSF53756">
    <property type="entry name" value="UDP-Glycosyltransferase/glycogen phosphorylase"/>
    <property type="match status" value="1"/>
</dbReference>
<accession>A0A0K8MJR3</accession>
<organism evidence="4 5">
    <name type="scientific">Fructobacillus ficulneus</name>
    <dbReference type="NCBI Taxonomy" id="157463"/>
    <lineage>
        <taxon>Bacteria</taxon>
        <taxon>Bacillati</taxon>
        <taxon>Bacillota</taxon>
        <taxon>Bacilli</taxon>
        <taxon>Lactobacillales</taxon>
        <taxon>Lactobacillaceae</taxon>
        <taxon>Fructobacillus</taxon>
    </lineage>
</organism>
<gene>
    <name evidence="4" type="primary">gtf1</name>
    <name evidence="4" type="ORF">FFIC_281160</name>
</gene>
<keyword evidence="2 4" id="KW-0808">Transferase</keyword>
<dbReference type="EMBL" id="DF968005">
    <property type="protein sequence ID" value="GAP00110.1"/>
    <property type="molecule type" value="Genomic_DNA"/>
</dbReference>
<evidence type="ECO:0000259" key="3">
    <source>
        <dbReference type="Pfam" id="PF00534"/>
    </source>
</evidence>